<dbReference type="Proteomes" id="UP000829354">
    <property type="component" value="Chromosome II"/>
</dbReference>
<dbReference type="SUPFAM" id="SSF49854">
    <property type="entry name" value="Spermadhesin, CUB domain"/>
    <property type="match status" value="1"/>
</dbReference>
<dbReference type="SMART" id="SM00034">
    <property type="entry name" value="CLECT"/>
    <property type="match status" value="2"/>
</dbReference>
<dbReference type="Gene3D" id="3.10.100.10">
    <property type="entry name" value="Mannose-Binding Protein A, subunit A"/>
    <property type="match status" value="2"/>
</dbReference>
<dbReference type="InterPro" id="IPR035914">
    <property type="entry name" value="Sperma_CUB_dom_sf"/>
</dbReference>
<dbReference type="InterPro" id="IPR018378">
    <property type="entry name" value="C-type_lectin_CS"/>
</dbReference>
<dbReference type="InterPro" id="IPR000859">
    <property type="entry name" value="CUB_dom"/>
</dbReference>
<feature type="domain" description="C-type lectin" evidence="5">
    <location>
        <begin position="208"/>
        <end position="335"/>
    </location>
</feature>
<reference evidence="6 7" key="1">
    <citation type="submission" date="2022-04" db="EMBL/GenBank/DDBJ databases">
        <title>Chromosome-level reference genomes for two strains of Caenorhabditis briggsae: an improved platform for comparative genomics.</title>
        <authorList>
            <person name="Stevens L."/>
            <person name="Andersen E."/>
        </authorList>
    </citation>
    <scope>NUCLEOTIDE SEQUENCE [LARGE SCALE GENOMIC DNA]</scope>
    <source>
        <strain evidence="6">VX34</strain>
        <tissue evidence="6">Whole-organism</tissue>
    </source>
</reference>
<organism evidence="6 7">
    <name type="scientific">Caenorhabditis briggsae</name>
    <dbReference type="NCBI Taxonomy" id="6238"/>
    <lineage>
        <taxon>Eukaryota</taxon>
        <taxon>Metazoa</taxon>
        <taxon>Ecdysozoa</taxon>
        <taxon>Nematoda</taxon>
        <taxon>Chromadorea</taxon>
        <taxon>Rhabditida</taxon>
        <taxon>Rhabditina</taxon>
        <taxon>Rhabditomorpha</taxon>
        <taxon>Rhabditoidea</taxon>
        <taxon>Rhabditidae</taxon>
        <taxon>Peloderinae</taxon>
        <taxon>Caenorhabditis</taxon>
    </lineage>
</organism>
<dbReference type="PANTHER" id="PTHR22991">
    <property type="entry name" value="PROTEIN CBG13490"/>
    <property type="match status" value="1"/>
</dbReference>
<evidence type="ECO:0000313" key="6">
    <source>
        <dbReference type="EMBL" id="UMM20654.1"/>
    </source>
</evidence>
<accession>A0AAE9EG03</accession>
<keyword evidence="1" id="KW-1015">Disulfide bond</keyword>
<evidence type="ECO:0000256" key="3">
    <source>
        <dbReference type="SAM" id="SignalP"/>
    </source>
</evidence>
<dbReference type="InterPro" id="IPR016187">
    <property type="entry name" value="CTDL_fold"/>
</dbReference>
<evidence type="ECO:0000256" key="2">
    <source>
        <dbReference type="PROSITE-ProRule" id="PRU00059"/>
    </source>
</evidence>
<name>A0AAE9EG03_CAEBR</name>
<evidence type="ECO:0000256" key="1">
    <source>
        <dbReference type="ARBA" id="ARBA00023157"/>
    </source>
</evidence>
<evidence type="ECO:0000313" key="7">
    <source>
        <dbReference type="Proteomes" id="UP000829354"/>
    </source>
</evidence>
<dbReference type="Pfam" id="PF00059">
    <property type="entry name" value="Lectin_C"/>
    <property type="match status" value="2"/>
</dbReference>
<keyword evidence="3" id="KW-0732">Signal</keyword>
<dbReference type="PANTHER" id="PTHR22991:SF43">
    <property type="entry name" value="C-TYPE LECTIN-RELATED"/>
    <property type="match status" value="1"/>
</dbReference>
<evidence type="ECO:0000259" key="5">
    <source>
        <dbReference type="PROSITE" id="PS50041"/>
    </source>
</evidence>
<dbReference type="SMART" id="SM00042">
    <property type="entry name" value="CUB"/>
    <property type="match status" value="1"/>
</dbReference>
<dbReference type="Gene3D" id="2.60.120.290">
    <property type="entry name" value="Spermadhesin, CUB domain"/>
    <property type="match status" value="1"/>
</dbReference>
<dbReference type="PROSITE" id="PS01180">
    <property type="entry name" value="CUB"/>
    <property type="match status" value="1"/>
</dbReference>
<dbReference type="Pfam" id="PF00431">
    <property type="entry name" value="CUB"/>
    <property type="match status" value="1"/>
</dbReference>
<dbReference type="AlphaFoldDB" id="A0AAE9EG03"/>
<gene>
    <name evidence="6" type="ORF">L5515_015848</name>
</gene>
<protein>
    <recommendedName>
        <fullName evidence="8">C-type LECtin</fullName>
    </recommendedName>
</protein>
<dbReference type="CDD" id="cd00037">
    <property type="entry name" value="CLECT"/>
    <property type="match status" value="2"/>
</dbReference>
<dbReference type="EMBL" id="CP092621">
    <property type="protein sequence ID" value="UMM20654.1"/>
    <property type="molecule type" value="Genomic_DNA"/>
</dbReference>
<evidence type="ECO:0000259" key="4">
    <source>
        <dbReference type="PROSITE" id="PS01180"/>
    </source>
</evidence>
<dbReference type="SUPFAM" id="SSF56436">
    <property type="entry name" value="C-type lectin-like"/>
    <property type="match status" value="2"/>
</dbReference>
<sequence length="476" mass="53251">MLQKFIFFLLFLVLASAKTICPKGFALINGNKCLNIFSDHYKHRDAETKCSEFGGTLVTVHNAIDNTAVANFAGAAVAQYTWLGIFCFGNTTAQCYSDDGSGALGYSNFIPGHPKIDGGFGGCVYMQTYGPAKGKWYSGPCDVTRLAFVCEAPTTVEDFPSLPDTRRYQTRFCLSVRRLLILDLAIVHSRIKWPRNHILLDPTCTYNYDGNCYYPSFGMKYSSDLNATFSDAEYLCNYFYQSPLVSIHSRMELDFIRSIFKNNLRGGFNKAFIGAKPSANGDWEWTDNSKMNYQNMDPVSEKPGKCLVMDLTADRADNGMWSRMDCTKDTIFACKKKIEGPASVEMNVNPKFKQVEKKAQKLINLADMSHCNATLFLAPGVVTSFDYPSKQAPPTFCTWRIAVLGAYRLGIYFTDFSLGDTLKVYDEFGNILDDPHGTRAPYGKLAPTNIITMTHDASYDAQWSYHGFSATILPYV</sequence>
<evidence type="ECO:0008006" key="8">
    <source>
        <dbReference type="Google" id="ProtNLM"/>
    </source>
</evidence>
<proteinExistence type="predicted"/>
<dbReference type="PROSITE" id="PS00615">
    <property type="entry name" value="C_TYPE_LECTIN_1"/>
    <property type="match status" value="1"/>
</dbReference>
<keyword evidence="7" id="KW-1185">Reference proteome</keyword>
<feature type="signal peptide" evidence="3">
    <location>
        <begin position="1"/>
        <end position="17"/>
    </location>
</feature>
<dbReference type="InterPro" id="IPR001304">
    <property type="entry name" value="C-type_lectin-like"/>
</dbReference>
<dbReference type="CDD" id="cd00041">
    <property type="entry name" value="CUB"/>
    <property type="match status" value="1"/>
</dbReference>
<feature type="chain" id="PRO_5042055730" description="C-type LECtin" evidence="3">
    <location>
        <begin position="18"/>
        <end position="476"/>
    </location>
</feature>
<dbReference type="PROSITE" id="PS50041">
    <property type="entry name" value="C_TYPE_LECTIN_2"/>
    <property type="match status" value="2"/>
</dbReference>
<comment type="caution">
    <text evidence="2">Lacks conserved residue(s) required for the propagation of feature annotation.</text>
</comment>
<feature type="domain" description="C-type lectin" evidence="5">
    <location>
        <begin position="29"/>
        <end position="142"/>
    </location>
</feature>
<dbReference type="InterPro" id="IPR050976">
    <property type="entry name" value="Snaclec"/>
</dbReference>
<dbReference type="InterPro" id="IPR016186">
    <property type="entry name" value="C-type_lectin-like/link_sf"/>
</dbReference>
<feature type="domain" description="CUB" evidence="4">
    <location>
        <begin position="371"/>
        <end position="475"/>
    </location>
</feature>